<keyword evidence="6" id="KW-0503">Monooxygenase</keyword>
<name>A0A2A6BZB3_PRIPA</name>
<dbReference type="PRINTS" id="PR00372">
    <property type="entry name" value="FYWHYDRXLASE"/>
</dbReference>
<evidence type="ECO:0000256" key="2">
    <source>
        <dbReference type="ARBA" id="ARBA00009712"/>
    </source>
</evidence>
<dbReference type="InterPro" id="IPR036951">
    <property type="entry name" value="ArAA_hydroxylase_sf"/>
</dbReference>
<dbReference type="Proteomes" id="UP000005239">
    <property type="component" value="Unassembled WGS sequence"/>
</dbReference>
<dbReference type="PANTHER" id="PTHR11473">
    <property type="entry name" value="AROMATIC AMINO ACID HYDROXYLASE"/>
    <property type="match status" value="1"/>
</dbReference>
<dbReference type="OrthoDB" id="983542at2759"/>
<dbReference type="SUPFAM" id="SSF56534">
    <property type="entry name" value="Aromatic aminoacid monoxygenases, catalytic and oligomerization domains"/>
    <property type="match status" value="1"/>
</dbReference>
<keyword evidence="3 8" id="KW-0479">Metal-binding</keyword>
<evidence type="ECO:0000256" key="1">
    <source>
        <dbReference type="ARBA" id="ARBA00001954"/>
    </source>
</evidence>
<accession>A0A8R1V608</accession>
<feature type="binding site" evidence="8">
    <location>
        <position position="311"/>
    </location>
    <ligand>
        <name>Fe cation</name>
        <dbReference type="ChEBI" id="CHEBI:24875"/>
    </ligand>
</feature>
<evidence type="ECO:0000256" key="7">
    <source>
        <dbReference type="PIRSR" id="PIRSR601273-1"/>
    </source>
</evidence>
<evidence type="ECO:0000313" key="9">
    <source>
        <dbReference type="EnsemblMetazoa" id="PPA45376.1"/>
    </source>
</evidence>
<dbReference type="GO" id="GO:0035641">
    <property type="term" value="P:locomotory exploration behavior"/>
    <property type="evidence" value="ECO:0007669"/>
    <property type="project" value="EnsemblMetazoa"/>
</dbReference>
<dbReference type="InterPro" id="IPR018301">
    <property type="entry name" value="ArAA_hydroxylase_Fe/CU_BS"/>
</dbReference>
<evidence type="ECO:0000256" key="8">
    <source>
        <dbReference type="PIRSR" id="PIRSR601273-2"/>
    </source>
</evidence>
<keyword evidence="5 8" id="KW-0408">Iron</keyword>
<gene>
    <name evidence="9" type="primary">WBGene00283745</name>
</gene>
<sequence length="441" mass="50407">MASAMKFLYYNQPKKTLSRTMTTSQSTHLEDFKVRFRRSGSLGIPFVPEEDMRVLKRELAIEEVDEGMTLLTVIVKTVRAKGGISETIEALPKMIVIKHLETRDSKQSSSELDLLIEMELHGRLTNQEAIEEMKKNGLQVQEVSSTIAPSVQPKFIEPGTNEEEKKTWSVIYKTLRELHLKYACQEFLDNFEELERHCGYSENNIPQLEDISRFLKAKTGFRVRPVAGYLSARDFLAGLAFRVFFCTQYVRHSANPFYTPEPDTVHELMGHMALFADPDFAQFSQEIGLASLGASEEDLSKLATLYFFSIEFGLSCDSHADKLDSRLKYKVYGAGLLSSAEELRHAIEGSPSIYRFDPDRVVEQECLITTFQSAYFYTRNFEEAQSKLRMFTSSMKRPFVVRYDAYTECIQVLNNKQNLFLAINALRSDINLLAGALHYVL</sequence>
<dbReference type="AlphaFoldDB" id="A0A2A6BZB3"/>
<dbReference type="GO" id="GO:0046662">
    <property type="term" value="P:regulation of egg-laying behavior"/>
    <property type="evidence" value="ECO:0007669"/>
    <property type="project" value="EnsemblMetazoa"/>
</dbReference>
<dbReference type="GO" id="GO:0007210">
    <property type="term" value="P:serotonin receptor signaling pathway"/>
    <property type="evidence" value="ECO:0007669"/>
    <property type="project" value="EnsemblMetazoa"/>
</dbReference>
<accession>A0A2A6BZB3</accession>
<dbReference type="GO" id="GO:0006587">
    <property type="term" value="P:serotonin biosynthetic process from tryptophan"/>
    <property type="evidence" value="ECO:0000318"/>
    <property type="project" value="GO_Central"/>
</dbReference>
<keyword evidence="4" id="KW-0560">Oxidoreductase</keyword>
<dbReference type="PANTHER" id="PTHR11473:SF16">
    <property type="entry name" value="TRYPTOPHAN 5-HYDROXYLASE 2"/>
    <property type="match status" value="1"/>
</dbReference>
<dbReference type="GO" id="GO:0019915">
    <property type="term" value="P:lipid storage"/>
    <property type="evidence" value="ECO:0007669"/>
    <property type="project" value="EnsemblMetazoa"/>
</dbReference>
<comment type="cofactor">
    <cofactor evidence="1 8">
        <name>Fe(2+)</name>
        <dbReference type="ChEBI" id="CHEBI:29033"/>
    </cofactor>
</comment>
<organism evidence="9 10">
    <name type="scientific">Pristionchus pacificus</name>
    <name type="common">Parasitic nematode worm</name>
    <dbReference type="NCBI Taxonomy" id="54126"/>
    <lineage>
        <taxon>Eukaryota</taxon>
        <taxon>Metazoa</taxon>
        <taxon>Ecdysozoa</taxon>
        <taxon>Nematoda</taxon>
        <taxon>Chromadorea</taxon>
        <taxon>Rhabditida</taxon>
        <taxon>Rhabditina</taxon>
        <taxon>Diplogasteromorpha</taxon>
        <taxon>Diplogasteroidea</taxon>
        <taxon>Neodiplogasteridae</taxon>
        <taxon>Pristionchus</taxon>
    </lineage>
</organism>
<dbReference type="GO" id="GO:0043005">
    <property type="term" value="C:neuron projection"/>
    <property type="evidence" value="ECO:0000318"/>
    <property type="project" value="GO_Central"/>
</dbReference>
<reference evidence="10" key="1">
    <citation type="journal article" date="2008" name="Nat. Genet.">
        <title>The Pristionchus pacificus genome provides a unique perspective on nematode lifestyle and parasitism.</title>
        <authorList>
            <person name="Dieterich C."/>
            <person name="Clifton S.W."/>
            <person name="Schuster L.N."/>
            <person name="Chinwalla A."/>
            <person name="Delehaunty K."/>
            <person name="Dinkelacker I."/>
            <person name="Fulton L."/>
            <person name="Fulton R."/>
            <person name="Godfrey J."/>
            <person name="Minx P."/>
            <person name="Mitreva M."/>
            <person name="Roeseler W."/>
            <person name="Tian H."/>
            <person name="Witte H."/>
            <person name="Yang S.P."/>
            <person name="Wilson R.K."/>
            <person name="Sommer R.J."/>
        </authorList>
    </citation>
    <scope>NUCLEOTIDE SEQUENCE [LARGE SCALE GENOMIC DNA]</scope>
    <source>
        <strain evidence="10">PS312</strain>
    </source>
</reference>
<dbReference type="InterPro" id="IPR001273">
    <property type="entry name" value="ArAA_hydroxylase"/>
</dbReference>
<evidence type="ECO:0000256" key="4">
    <source>
        <dbReference type="ARBA" id="ARBA00023002"/>
    </source>
</evidence>
<feature type="binding site" evidence="8">
    <location>
        <position position="271"/>
    </location>
    <ligand>
        <name>Fe cation</name>
        <dbReference type="ChEBI" id="CHEBI:24875"/>
    </ligand>
</feature>
<dbReference type="GO" id="GO:0040024">
    <property type="term" value="P:dauer larval development"/>
    <property type="evidence" value="ECO:0007669"/>
    <property type="project" value="EnsemblMetazoa"/>
</dbReference>
<feature type="binding site" evidence="7">
    <location>
        <position position="368"/>
    </location>
    <ligand>
        <name>L-tryptophan</name>
        <dbReference type="ChEBI" id="CHEBI:57912"/>
    </ligand>
</feature>
<dbReference type="GO" id="GO:0005506">
    <property type="term" value="F:iron ion binding"/>
    <property type="evidence" value="ECO:0007669"/>
    <property type="project" value="InterPro"/>
</dbReference>
<dbReference type="GO" id="GO:0043051">
    <property type="term" value="P:regulation of nematode pharyngeal pumping"/>
    <property type="evidence" value="ECO:0007669"/>
    <property type="project" value="EnsemblMetazoa"/>
</dbReference>
<feature type="binding site" evidence="7">
    <location>
        <position position="251"/>
    </location>
    <ligand>
        <name>L-tryptophan</name>
        <dbReference type="ChEBI" id="CHEBI:57912"/>
    </ligand>
</feature>
<evidence type="ECO:0000256" key="3">
    <source>
        <dbReference type="ARBA" id="ARBA00022723"/>
    </source>
</evidence>
<dbReference type="GO" id="GO:0005829">
    <property type="term" value="C:cytosol"/>
    <property type="evidence" value="ECO:0007669"/>
    <property type="project" value="EnsemblMetazoa"/>
</dbReference>
<dbReference type="InterPro" id="IPR036329">
    <property type="entry name" value="Aro-AA_hydroxylase_C_sf"/>
</dbReference>
<feature type="binding site" evidence="7">
    <location>
        <position position="229"/>
    </location>
    <ligand>
        <name>L-tryptophan</name>
        <dbReference type="ChEBI" id="CHEBI:57912"/>
    </ligand>
</feature>
<protein>
    <submittedName>
        <fullName evidence="9">Tph-1</fullName>
    </submittedName>
</protein>
<dbReference type="GO" id="GO:0008340">
    <property type="term" value="P:determination of adult lifespan"/>
    <property type="evidence" value="ECO:0007669"/>
    <property type="project" value="EnsemblMetazoa"/>
</dbReference>
<dbReference type="GO" id="GO:0004510">
    <property type="term" value="F:tryptophan 5-monooxygenase activity"/>
    <property type="evidence" value="ECO:0000318"/>
    <property type="project" value="GO_Central"/>
</dbReference>
<dbReference type="Pfam" id="PF00351">
    <property type="entry name" value="Biopterin_H"/>
    <property type="match status" value="1"/>
</dbReference>
<reference evidence="9" key="2">
    <citation type="submission" date="2022-06" db="UniProtKB">
        <authorList>
            <consortium name="EnsemblMetazoa"/>
        </authorList>
    </citation>
    <scope>IDENTIFICATION</scope>
    <source>
        <strain evidence="9">PS312</strain>
    </source>
</reference>
<feature type="binding site" evidence="7">
    <location>
        <position position="259"/>
    </location>
    <ligand>
        <name>L-tryptophan</name>
        <dbReference type="ChEBI" id="CHEBI:57912"/>
    </ligand>
</feature>
<dbReference type="InterPro" id="IPR019774">
    <property type="entry name" value="Aromatic-AA_hydroxylase_C"/>
</dbReference>
<keyword evidence="10" id="KW-1185">Reference proteome</keyword>
<feature type="binding site" evidence="8">
    <location>
        <position position="266"/>
    </location>
    <ligand>
        <name>Fe cation</name>
        <dbReference type="ChEBI" id="CHEBI:24875"/>
    </ligand>
</feature>
<dbReference type="Gene3D" id="1.10.800.10">
    <property type="entry name" value="Aromatic amino acid hydroxylase"/>
    <property type="match status" value="1"/>
</dbReference>
<proteinExistence type="inferred from homology"/>
<dbReference type="EnsemblMetazoa" id="PPA45376.1">
    <property type="protein sequence ID" value="PPA45376.1"/>
    <property type="gene ID" value="WBGene00283745"/>
</dbReference>
<comment type="similarity">
    <text evidence="2">Belongs to the biopterin-dependent aromatic amino acid hydroxylase family.</text>
</comment>
<dbReference type="PROSITE" id="PS51410">
    <property type="entry name" value="BH4_AAA_HYDROXYL_2"/>
    <property type="match status" value="1"/>
</dbReference>
<feature type="binding site" evidence="7">
    <location>
        <position position="338"/>
    </location>
    <ligand>
        <name>L-tryptophan</name>
        <dbReference type="ChEBI" id="CHEBI:57912"/>
    </ligand>
</feature>
<evidence type="ECO:0000313" key="10">
    <source>
        <dbReference type="Proteomes" id="UP000005239"/>
    </source>
</evidence>
<evidence type="ECO:0000256" key="5">
    <source>
        <dbReference type="ARBA" id="ARBA00023004"/>
    </source>
</evidence>
<evidence type="ECO:0000256" key="6">
    <source>
        <dbReference type="ARBA" id="ARBA00023033"/>
    </source>
</evidence>
<dbReference type="GO" id="GO:1990834">
    <property type="term" value="P:response to odorant"/>
    <property type="evidence" value="ECO:0007669"/>
    <property type="project" value="EnsemblMetazoa"/>
</dbReference>
<dbReference type="PROSITE" id="PS00367">
    <property type="entry name" value="BH4_AAA_HYDROXYL_1"/>
    <property type="match status" value="1"/>
</dbReference>